<dbReference type="Proteomes" id="UP000288812">
    <property type="component" value="Unassembled WGS sequence"/>
</dbReference>
<dbReference type="AlphaFoldDB" id="A0A437S8G6"/>
<accession>A0A437S8G6</accession>
<dbReference type="EMBL" id="RLIH01000002">
    <property type="protein sequence ID" value="RVU55396.1"/>
    <property type="molecule type" value="Genomic_DNA"/>
</dbReference>
<dbReference type="SUPFAM" id="SSF63817">
    <property type="entry name" value="Sortase"/>
    <property type="match status" value="1"/>
</dbReference>
<dbReference type="Pfam" id="PF04203">
    <property type="entry name" value="Sortase"/>
    <property type="match status" value="1"/>
</dbReference>
<evidence type="ECO:0000256" key="1">
    <source>
        <dbReference type="ARBA" id="ARBA00022801"/>
    </source>
</evidence>
<feature type="active site" description="Acyl-thioester intermediate" evidence="2">
    <location>
        <position position="230"/>
    </location>
</feature>
<dbReference type="OrthoDB" id="9806013at2"/>
<gene>
    <name evidence="3" type="ORF">EF514_01305</name>
</gene>
<dbReference type="InterPro" id="IPR023365">
    <property type="entry name" value="Sortase_dom-sf"/>
</dbReference>
<feature type="active site" description="Proton donor/acceptor" evidence="2">
    <location>
        <position position="132"/>
    </location>
</feature>
<evidence type="ECO:0000313" key="4">
    <source>
        <dbReference type="Proteomes" id="UP000288812"/>
    </source>
</evidence>
<sequence>MLVVFFALLLSFSSYMVARLYIQGQEEQAAFDQLTDSVISQNDTFTSEYENSDGMQTTSKYTEYLSIYKKNNDFVCWINIDGTLVNYPVMYTPDDPQYYLRRAFDKSDSQSGTPFVGEGGNINSDCFIIYGHNMDNDSMFGTLDRYKEAAFYKKASTFTITTLTERRTYEVFAAIETYVSDEEGLYPYKYSGNIDLKDYDDLTNWLLDHALYDTGVFPSYGEQIVLLSTCSYHTKNGRFVVAARRIS</sequence>
<keyword evidence="4" id="KW-1185">Reference proteome</keyword>
<keyword evidence="1" id="KW-0378">Hydrolase</keyword>
<dbReference type="GO" id="GO:0016787">
    <property type="term" value="F:hydrolase activity"/>
    <property type="evidence" value="ECO:0007669"/>
    <property type="project" value="UniProtKB-KW"/>
</dbReference>
<proteinExistence type="predicted"/>
<comment type="caution">
    <text evidence="3">The sequence shown here is derived from an EMBL/GenBank/DDBJ whole genome shotgun (WGS) entry which is preliminary data.</text>
</comment>
<dbReference type="InterPro" id="IPR009835">
    <property type="entry name" value="SrtB"/>
</dbReference>
<evidence type="ECO:0000256" key="2">
    <source>
        <dbReference type="PIRSR" id="PIRSR605754-1"/>
    </source>
</evidence>
<name>A0A437S8G6_9FIRM</name>
<dbReference type="CDD" id="cd05826">
    <property type="entry name" value="Sortase_B"/>
    <property type="match status" value="1"/>
</dbReference>
<dbReference type="InterPro" id="IPR005754">
    <property type="entry name" value="Sortase"/>
</dbReference>
<organism evidence="3 4">
    <name type="scientific">Anaerosphaera multitolerans</name>
    <dbReference type="NCBI Taxonomy" id="2487351"/>
    <lineage>
        <taxon>Bacteria</taxon>
        <taxon>Bacillati</taxon>
        <taxon>Bacillota</taxon>
        <taxon>Tissierellia</taxon>
        <taxon>Tissierellales</taxon>
        <taxon>Peptoniphilaceae</taxon>
        <taxon>Anaerosphaera</taxon>
    </lineage>
</organism>
<evidence type="ECO:0000313" key="3">
    <source>
        <dbReference type="EMBL" id="RVU55396.1"/>
    </source>
</evidence>
<protein>
    <submittedName>
        <fullName evidence="3">Class B sortase</fullName>
    </submittedName>
</protein>
<reference evidence="3 4" key="1">
    <citation type="submission" date="2018-11" db="EMBL/GenBank/DDBJ databases">
        <title>Genome sequencing and assembly of Anaerosphaera sp. nov., GS7-6-2.</title>
        <authorList>
            <person name="Rettenmaier R."/>
            <person name="Liebl W."/>
            <person name="Zverlov V."/>
        </authorList>
    </citation>
    <scope>NUCLEOTIDE SEQUENCE [LARGE SCALE GENOMIC DNA]</scope>
    <source>
        <strain evidence="3 4">GS7-6-2</strain>
    </source>
</reference>
<dbReference type="Gene3D" id="2.40.260.10">
    <property type="entry name" value="Sortase"/>
    <property type="match status" value="1"/>
</dbReference>